<keyword evidence="4" id="KW-0378">Hydrolase</keyword>
<sequence length="133" mass="15514">MQANRSRDTELELAVRRILHAQGLRDRVDFRPISALRRKADIVFTRFRVAVFLDGCFWHGCELHFVMPKANAAYWEGKITRNRDRDAETNRLLEAEGWTVLRYWEHQSSEEIAAAITTAVAVKRRAHALRQPL</sequence>
<dbReference type="NCBIfam" id="TIGR00632">
    <property type="entry name" value="vsr"/>
    <property type="match status" value="1"/>
</dbReference>
<evidence type="ECO:0000256" key="5">
    <source>
        <dbReference type="ARBA" id="ARBA00023204"/>
    </source>
</evidence>
<evidence type="ECO:0000256" key="4">
    <source>
        <dbReference type="ARBA" id="ARBA00022801"/>
    </source>
</evidence>
<dbReference type="CDD" id="cd00221">
    <property type="entry name" value="Vsr"/>
    <property type="match status" value="1"/>
</dbReference>
<keyword evidence="2 7" id="KW-0255">Endonuclease</keyword>
<comment type="caution">
    <text evidence="7">The sequence shown here is derived from an EMBL/GenBank/DDBJ whole genome shotgun (WGS) entry which is preliminary data.</text>
</comment>
<evidence type="ECO:0000256" key="1">
    <source>
        <dbReference type="ARBA" id="ARBA00022722"/>
    </source>
</evidence>
<dbReference type="AlphaFoldDB" id="A0A542Y9P6"/>
<dbReference type="GO" id="GO:0016787">
    <property type="term" value="F:hydrolase activity"/>
    <property type="evidence" value="ECO:0007669"/>
    <property type="project" value="UniProtKB-KW"/>
</dbReference>
<keyword evidence="8" id="KW-1185">Reference proteome</keyword>
<keyword evidence="1" id="KW-0540">Nuclease</keyword>
<dbReference type="GO" id="GO:0004519">
    <property type="term" value="F:endonuclease activity"/>
    <property type="evidence" value="ECO:0007669"/>
    <property type="project" value="UniProtKB-KW"/>
</dbReference>
<comment type="similarity">
    <text evidence="6">Belongs to the Vsr family.</text>
</comment>
<keyword evidence="3" id="KW-0227">DNA damage</keyword>
<dbReference type="SUPFAM" id="SSF52980">
    <property type="entry name" value="Restriction endonuclease-like"/>
    <property type="match status" value="1"/>
</dbReference>
<protein>
    <submittedName>
        <fullName evidence="7">T/G mismatch-specific endonuclease</fullName>
    </submittedName>
</protein>
<evidence type="ECO:0000313" key="7">
    <source>
        <dbReference type="EMBL" id="TQL44773.1"/>
    </source>
</evidence>
<proteinExistence type="inferred from homology"/>
<dbReference type="InterPro" id="IPR004603">
    <property type="entry name" value="DNA_mismatch_endonuc_vsr"/>
</dbReference>
<evidence type="ECO:0000256" key="2">
    <source>
        <dbReference type="ARBA" id="ARBA00022759"/>
    </source>
</evidence>
<accession>A0A542Y9P6</accession>
<dbReference type="GO" id="GO:0006298">
    <property type="term" value="P:mismatch repair"/>
    <property type="evidence" value="ECO:0007669"/>
    <property type="project" value="InterPro"/>
</dbReference>
<dbReference type="OrthoDB" id="9801520at2"/>
<name>A0A542Y9P6_9MICO</name>
<dbReference type="Proteomes" id="UP000319094">
    <property type="component" value="Unassembled WGS sequence"/>
</dbReference>
<evidence type="ECO:0000313" key="8">
    <source>
        <dbReference type="Proteomes" id="UP000319094"/>
    </source>
</evidence>
<evidence type="ECO:0000256" key="3">
    <source>
        <dbReference type="ARBA" id="ARBA00022763"/>
    </source>
</evidence>
<reference evidence="7 8" key="1">
    <citation type="submission" date="2019-06" db="EMBL/GenBank/DDBJ databases">
        <title>Sequencing the genomes of 1000 actinobacteria strains.</title>
        <authorList>
            <person name="Klenk H.-P."/>
        </authorList>
    </citation>
    <scope>NUCLEOTIDE SEQUENCE [LARGE SCALE GENOMIC DNA]</scope>
    <source>
        <strain evidence="7 8">DSM 8803</strain>
    </source>
</reference>
<gene>
    <name evidence="7" type="ORF">FB468_2842</name>
</gene>
<dbReference type="EMBL" id="VFON01000001">
    <property type="protein sequence ID" value="TQL44773.1"/>
    <property type="molecule type" value="Genomic_DNA"/>
</dbReference>
<evidence type="ECO:0000256" key="6">
    <source>
        <dbReference type="ARBA" id="ARBA00029466"/>
    </source>
</evidence>
<keyword evidence="5" id="KW-0234">DNA repair</keyword>
<dbReference type="Pfam" id="PF03852">
    <property type="entry name" value="Vsr"/>
    <property type="match status" value="1"/>
</dbReference>
<organism evidence="7 8">
    <name type="scientific">Leucobacter komagatae</name>
    <dbReference type="NCBI Taxonomy" id="55969"/>
    <lineage>
        <taxon>Bacteria</taxon>
        <taxon>Bacillati</taxon>
        <taxon>Actinomycetota</taxon>
        <taxon>Actinomycetes</taxon>
        <taxon>Micrococcales</taxon>
        <taxon>Microbacteriaceae</taxon>
        <taxon>Leucobacter</taxon>
    </lineage>
</organism>
<dbReference type="Gene3D" id="3.40.960.10">
    <property type="entry name" value="VSR Endonuclease"/>
    <property type="match status" value="1"/>
</dbReference>
<dbReference type="InterPro" id="IPR011335">
    <property type="entry name" value="Restrct_endonuc-II-like"/>
</dbReference>